<dbReference type="InterPro" id="IPR011992">
    <property type="entry name" value="EF-hand-dom_pair"/>
</dbReference>
<keyword evidence="7" id="KW-1185">Reference proteome</keyword>
<keyword evidence="2" id="KW-0677">Repeat</keyword>
<evidence type="ECO:0000256" key="3">
    <source>
        <dbReference type="ARBA" id="ARBA00022837"/>
    </source>
</evidence>
<feature type="compositionally biased region" description="Polar residues" evidence="4">
    <location>
        <begin position="402"/>
        <end position="415"/>
    </location>
</feature>
<dbReference type="EMBL" id="CDMY01000656">
    <property type="protein sequence ID" value="CEM28663.1"/>
    <property type="molecule type" value="Genomic_DNA"/>
</dbReference>
<dbReference type="GO" id="GO:0005509">
    <property type="term" value="F:calcium ion binding"/>
    <property type="evidence" value="ECO:0007669"/>
    <property type="project" value="InterPro"/>
</dbReference>
<dbReference type="OMA" id="ASKFNIM"/>
<dbReference type="OrthoDB" id="191686at2759"/>
<feature type="region of interest" description="Disordered" evidence="4">
    <location>
        <begin position="434"/>
        <end position="457"/>
    </location>
</feature>
<dbReference type="InParanoid" id="A0A0G4GGC0"/>
<dbReference type="Gene3D" id="1.10.238.10">
    <property type="entry name" value="EF-hand"/>
    <property type="match status" value="1"/>
</dbReference>
<dbReference type="InterPro" id="IPR018247">
    <property type="entry name" value="EF_Hand_1_Ca_BS"/>
</dbReference>
<dbReference type="SUPFAM" id="SSF47473">
    <property type="entry name" value="EF-hand"/>
    <property type="match status" value="1"/>
</dbReference>
<proteinExistence type="predicted"/>
<reference evidence="6 7" key="1">
    <citation type="submission" date="2014-11" db="EMBL/GenBank/DDBJ databases">
        <authorList>
            <person name="Zhu J."/>
            <person name="Qi W."/>
            <person name="Song R."/>
        </authorList>
    </citation>
    <scope>NUCLEOTIDE SEQUENCE [LARGE SCALE GENOMIC DNA]</scope>
</reference>
<gene>
    <name evidence="6" type="ORF">Vbra_17759</name>
</gene>
<dbReference type="InterPro" id="IPR002048">
    <property type="entry name" value="EF_hand_dom"/>
</dbReference>
<evidence type="ECO:0000313" key="7">
    <source>
        <dbReference type="Proteomes" id="UP000041254"/>
    </source>
</evidence>
<evidence type="ECO:0000256" key="2">
    <source>
        <dbReference type="ARBA" id="ARBA00022737"/>
    </source>
</evidence>
<sequence>MGNYAPVSPIDREAEELLLLLNVDRRAQTKVWRLFLRHDKDCNTFLSLIQVFRLLGEQRSSIVHMLLAGLFLFADRNGSDTISFEDFLVSFSCYCALNREELLQFVFMVIDDDRNGYITKKEFDQYVHFTVLHQEQRLAYKVFGRNVHRVPFLFREGKWNRLYFDEFAQMCDEFPYTCFPAFFLQSRIRKVFLGHRHWARVDEERRQALQDKSACQWEAESARFEPLFEGSSFPIRMSQSEKRDIWSHLSQVTMRDILALAKSVKDRESRGKVTEEVGAVLSKSPLLRMIRNTKCAYYIPLTSVVKDASQRAIDKRPDLSKTQSRVLESEAGTEDTGRPPDRTPPKATGKAAAKMVAHEGLSQLIRAPSRADADRSTTPPVGTLVLPIARLRSNRKVAPEASSDTLGSSVQTGKTPPTAPLVAKSVSTWLMRREASGTNPPSSGAGASRAATEEMMV</sequence>
<accession>A0A0G4GGC0</accession>
<feature type="region of interest" description="Disordered" evidence="4">
    <location>
        <begin position="314"/>
        <end position="352"/>
    </location>
</feature>
<evidence type="ECO:0000256" key="1">
    <source>
        <dbReference type="ARBA" id="ARBA00022723"/>
    </source>
</evidence>
<organism evidence="6 7">
    <name type="scientific">Vitrella brassicaformis (strain CCMP3155)</name>
    <dbReference type="NCBI Taxonomy" id="1169540"/>
    <lineage>
        <taxon>Eukaryota</taxon>
        <taxon>Sar</taxon>
        <taxon>Alveolata</taxon>
        <taxon>Colpodellida</taxon>
        <taxon>Vitrellaceae</taxon>
        <taxon>Vitrella</taxon>
    </lineage>
</organism>
<dbReference type="VEuPathDB" id="CryptoDB:Vbra_17759"/>
<evidence type="ECO:0000256" key="4">
    <source>
        <dbReference type="SAM" id="MobiDB-lite"/>
    </source>
</evidence>
<evidence type="ECO:0000313" key="6">
    <source>
        <dbReference type="EMBL" id="CEM28663.1"/>
    </source>
</evidence>
<dbReference type="Proteomes" id="UP000041254">
    <property type="component" value="Unassembled WGS sequence"/>
</dbReference>
<name>A0A0G4GGC0_VITBC</name>
<keyword evidence="3" id="KW-0106">Calcium</keyword>
<dbReference type="PANTHER" id="PTHR45942">
    <property type="entry name" value="PROTEIN PHOSPATASE 3 REGULATORY SUBUNIT B ALPHA ISOFORM TYPE 1"/>
    <property type="match status" value="1"/>
</dbReference>
<keyword evidence="1" id="KW-0479">Metal-binding</keyword>
<dbReference type="PROSITE" id="PS00018">
    <property type="entry name" value="EF_HAND_1"/>
    <property type="match status" value="2"/>
</dbReference>
<evidence type="ECO:0000259" key="5">
    <source>
        <dbReference type="PROSITE" id="PS50222"/>
    </source>
</evidence>
<dbReference type="AlphaFoldDB" id="A0A0G4GGC0"/>
<protein>
    <recommendedName>
        <fullName evidence="5">EF-hand domain-containing protein</fullName>
    </recommendedName>
</protein>
<dbReference type="PROSITE" id="PS50222">
    <property type="entry name" value="EF_HAND_2"/>
    <property type="match status" value="1"/>
</dbReference>
<feature type="region of interest" description="Disordered" evidence="4">
    <location>
        <begin position="396"/>
        <end position="420"/>
    </location>
</feature>
<feature type="domain" description="EF-hand" evidence="5">
    <location>
        <begin position="98"/>
        <end position="133"/>
    </location>
</feature>
<feature type="compositionally biased region" description="Basic and acidic residues" evidence="4">
    <location>
        <begin position="335"/>
        <end position="344"/>
    </location>
</feature>